<dbReference type="OrthoDB" id="9807778at2"/>
<feature type="domain" description="Glycosyltransferase 2-like" evidence="10">
    <location>
        <begin position="4"/>
        <end position="164"/>
    </location>
</feature>
<sequence length="353" mass="39207">MLLSVVVPVLNEAETIPLFLPRLRAALHGRIWEVIFIDDGSTDATSEILGELASNDPCVKVLRFTRNFGHQAAVTAGLDFADGDAVVVMDVDLQDPPELLPEMLALYEQGYDVVSPQRISRESETRFKRWTAALFYRTLSRISSHQLTQDVGDFRLFSHRAVNAIRSLREEHRYMRGMIAWLGMKEALLPFRRCARVAGETKYPLAKMLRFAWTGISSFSAFPLRISIAAGSFLGGAGFLYLLWVLYLALWTKTLIPGWASVVAMQCTFSGMLLLALGAVGDYVARTYEETKGRPLYVVNDTCNVSSPQHGLTRAVLLEKPQPRKAVVIGADEAPDHSIEAETTLNSLTSLRA</sequence>
<keyword evidence="3" id="KW-0328">Glycosyltransferase</keyword>
<dbReference type="RefSeq" id="WP_147647075.1">
    <property type="nucleotide sequence ID" value="NZ_CP042806.1"/>
</dbReference>
<keyword evidence="12" id="KW-1185">Reference proteome</keyword>
<dbReference type="PANTHER" id="PTHR48090">
    <property type="entry name" value="UNDECAPRENYL-PHOSPHATE 4-DEOXY-4-FORMAMIDO-L-ARABINOSE TRANSFERASE-RELATED"/>
    <property type="match status" value="1"/>
</dbReference>
<protein>
    <submittedName>
        <fullName evidence="11">Glycosyltransferase family 2 protein</fullName>
    </submittedName>
</protein>
<evidence type="ECO:0000313" key="12">
    <source>
        <dbReference type="Proteomes" id="UP000321820"/>
    </source>
</evidence>
<dbReference type="Gene3D" id="3.90.550.10">
    <property type="entry name" value="Spore Coat Polysaccharide Biosynthesis Protein SpsA, Chain A"/>
    <property type="match status" value="1"/>
</dbReference>
<dbReference type="InterPro" id="IPR001173">
    <property type="entry name" value="Glyco_trans_2-like"/>
</dbReference>
<evidence type="ECO:0000256" key="8">
    <source>
        <dbReference type="ARBA" id="ARBA00038152"/>
    </source>
</evidence>
<name>A0A5B9E9V2_9BACT</name>
<dbReference type="KEGG" id="talb:FTW19_07685"/>
<dbReference type="GO" id="GO:0016757">
    <property type="term" value="F:glycosyltransferase activity"/>
    <property type="evidence" value="ECO:0007669"/>
    <property type="project" value="UniProtKB-KW"/>
</dbReference>
<accession>A0A5B9E9V2</accession>
<proteinExistence type="inferred from homology"/>
<dbReference type="InterPro" id="IPR050256">
    <property type="entry name" value="Glycosyltransferase_2"/>
</dbReference>
<dbReference type="InterPro" id="IPR029044">
    <property type="entry name" value="Nucleotide-diphossugar_trans"/>
</dbReference>
<evidence type="ECO:0000256" key="1">
    <source>
        <dbReference type="ARBA" id="ARBA00004651"/>
    </source>
</evidence>
<dbReference type="FunFam" id="3.90.550.10:FF:000079">
    <property type="entry name" value="Probable glycosyl transferase"/>
    <property type="match status" value="1"/>
</dbReference>
<comment type="subcellular location">
    <subcellularLocation>
        <location evidence="1">Cell membrane</location>
        <topology evidence="1">Multi-pass membrane protein</topology>
    </subcellularLocation>
</comment>
<dbReference type="AlphaFoldDB" id="A0A5B9E9V2"/>
<evidence type="ECO:0000256" key="2">
    <source>
        <dbReference type="ARBA" id="ARBA00022475"/>
    </source>
</evidence>
<comment type="similarity">
    <text evidence="8">Belongs to the glycosyltransferase 2 family. GtrB subfamily.</text>
</comment>
<evidence type="ECO:0000256" key="7">
    <source>
        <dbReference type="ARBA" id="ARBA00023136"/>
    </source>
</evidence>
<evidence type="ECO:0000259" key="10">
    <source>
        <dbReference type="Pfam" id="PF00535"/>
    </source>
</evidence>
<dbReference type="Pfam" id="PF00535">
    <property type="entry name" value="Glycos_transf_2"/>
    <property type="match status" value="1"/>
</dbReference>
<evidence type="ECO:0000256" key="6">
    <source>
        <dbReference type="ARBA" id="ARBA00022989"/>
    </source>
</evidence>
<dbReference type="PANTHER" id="PTHR48090:SF1">
    <property type="entry name" value="PROPHAGE BACTOPRENOL GLUCOSYL TRANSFERASE HOMOLOG"/>
    <property type="match status" value="1"/>
</dbReference>
<evidence type="ECO:0000256" key="3">
    <source>
        <dbReference type="ARBA" id="ARBA00022676"/>
    </source>
</evidence>
<dbReference type="CDD" id="cd04187">
    <property type="entry name" value="DPM1_like_bac"/>
    <property type="match status" value="1"/>
</dbReference>
<evidence type="ECO:0000256" key="4">
    <source>
        <dbReference type="ARBA" id="ARBA00022679"/>
    </source>
</evidence>
<keyword evidence="4 11" id="KW-0808">Transferase</keyword>
<feature type="transmembrane region" description="Helical" evidence="9">
    <location>
        <begin position="259"/>
        <end position="285"/>
    </location>
</feature>
<gene>
    <name evidence="11" type="ORF">FTW19_07685</name>
</gene>
<organism evidence="11 12">
    <name type="scientific">Terriglobus albidus</name>
    <dbReference type="NCBI Taxonomy" id="1592106"/>
    <lineage>
        <taxon>Bacteria</taxon>
        <taxon>Pseudomonadati</taxon>
        <taxon>Acidobacteriota</taxon>
        <taxon>Terriglobia</taxon>
        <taxon>Terriglobales</taxon>
        <taxon>Acidobacteriaceae</taxon>
        <taxon>Terriglobus</taxon>
    </lineage>
</organism>
<dbReference type="SUPFAM" id="SSF53448">
    <property type="entry name" value="Nucleotide-diphospho-sugar transferases"/>
    <property type="match status" value="1"/>
</dbReference>
<keyword evidence="6 9" id="KW-1133">Transmembrane helix</keyword>
<feature type="transmembrane region" description="Helical" evidence="9">
    <location>
        <begin position="226"/>
        <end position="247"/>
    </location>
</feature>
<keyword evidence="2" id="KW-1003">Cell membrane</keyword>
<evidence type="ECO:0000313" key="11">
    <source>
        <dbReference type="EMBL" id="QEE27885.1"/>
    </source>
</evidence>
<reference evidence="11 12" key="1">
    <citation type="submission" date="2019-08" db="EMBL/GenBank/DDBJ databases">
        <title>Complete genome sequence of Terriglobus albidus strain ORNL.</title>
        <authorList>
            <person name="Podar M."/>
        </authorList>
    </citation>
    <scope>NUCLEOTIDE SEQUENCE [LARGE SCALE GENOMIC DNA]</scope>
    <source>
        <strain evidence="11 12">ORNL</strain>
    </source>
</reference>
<dbReference type="EMBL" id="CP042806">
    <property type="protein sequence ID" value="QEE27885.1"/>
    <property type="molecule type" value="Genomic_DNA"/>
</dbReference>
<evidence type="ECO:0000256" key="9">
    <source>
        <dbReference type="SAM" id="Phobius"/>
    </source>
</evidence>
<dbReference type="GO" id="GO:0005886">
    <property type="term" value="C:plasma membrane"/>
    <property type="evidence" value="ECO:0007669"/>
    <property type="project" value="UniProtKB-SubCell"/>
</dbReference>
<evidence type="ECO:0000256" key="5">
    <source>
        <dbReference type="ARBA" id="ARBA00022692"/>
    </source>
</evidence>
<keyword evidence="7 9" id="KW-0472">Membrane</keyword>
<keyword evidence="5 9" id="KW-0812">Transmembrane</keyword>
<dbReference type="Proteomes" id="UP000321820">
    <property type="component" value="Chromosome"/>
</dbReference>